<dbReference type="PROSITE" id="PS51340">
    <property type="entry name" value="MOSC"/>
    <property type="match status" value="1"/>
</dbReference>
<dbReference type="InterPro" id="IPR005302">
    <property type="entry name" value="MoCF_Sase_C"/>
</dbReference>
<dbReference type="Gene3D" id="2.40.33.20">
    <property type="entry name" value="PK beta-barrel domain-like"/>
    <property type="match status" value="1"/>
</dbReference>
<dbReference type="GO" id="GO:0030170">
    <property type="term" value="F:pyridoxal phosphate binding"/>
    <property type="evidence" value="ECO:0007669"/>
    <property type="project" value="InterPro"/>
</dbReference>
<organism evidence="2 3">
    <name type="scientific">Psychromicrobium silvestre</name>
    <dbReference type="NCBI Taxonomy" id="1645614"/>
    <lineage>
        <taxon>Bacteria</taxon>
        <taxon>Bacillati</taxon>
        <taxon>Actinomycetota</taxon>
        <taxon>Actinomycetes</taxon>
        <taxon>Micrococcales</taxon>
        <taxon>Micrococcaceae</taxon>
        <taxon>Psychromicrobium</taxon>
    </lineage>
</organism>
<reference evidence="2 3" key="1">
    <citation type="submission" date="2020-07" db="EMBL/GenBank/DDBJ databases">
        <title>Sequencing the genomes of 1000 actinobacteria strains.</title>
        <authorList>
            <person name="Klenk H.-P."/>
        </authorList>
    </citation>
    <scope>NUCLEOTIDE SEQUENCE [LARGE SCALE GENOMIC DNA]</scope>
    <source>
        <strain evidence="2 3">DSM 102047</strain>
    </source>
</reference>
<dbReference type="GO" id="GO:0030151">
    <property type="term" value="F:molybdenum ion binding"/>
    <property type="evidence" value="ECO:0007669"/>
    <property type="project" value="InterPro"/>
</dbReference>
<dbReference type="AlphaFoldDB" id="A0A7Y9S744"/>
<evidence type="ECO:0000313" key="2">
    <source>
        <dbReference type="EMBL" id="NYE95360.1"/>
    </source>
</evidence>
<dbReference type="RefSeq" id="WP_179389005.1">
    <property type="nucleotide sequence ID" value="NZ_JACBYQ010000001.1"/>
</dbReference>
<comment type="caution">
    <text evidence="2">The sequence shown here is derived from an EMBL/GenBank/DDBJ whole genome shotgun (WGS) entry which is preliminary data.</text>
</comment>
<dbReference type="EMBL" id="JACBYQ010000001">
    <property type="protein sequence ID" value="NYE95360.1"/>
    <property type="molecule type" value="Genomic_DNA"/>
</dbReference>
<dbReference type="PANTHER" id="PTHR30212:SF2">
    <property type="entry name" value="PROTEIN YIIM"/>
    <property type="match status" value="1"/>
</dbReference>
<gene>
    <name evidence="2" type="ORF">FHU41_001581</name>
</gene>
<dbReference type="Pfam" id="PF03473">
    <property type="entry name" value="MOSC"/>
    <property type="match status" value="1"/>
</dbReference>
<sequence>MNQHGSLLAVCRVHALAPDEGSVGVTAIDKRAITEPVKINPYGLYADVQADRKNHGGLHKAVYAYSQHDADYWAKELGREIAPGLFGENLRIDGLDANAALIGERWQIGAKAVVEVTMPRTPCATFQRRMNEPHWVKRFTEAARIGAYLRVLQTGSIQAGDQISVLHRPAHEVSVGAWFSNPSLEKMHAMQADAGLELAPEYESLFAKLVRRGH</sequence>
<evidence type="ECO:0000259" key="1">
    <source>
        <dbReference type="PROSITE" id="PS51340"/>
    </source>
</evidence>
<dbReference type="GO" id="GO:0003824">
    <property type="term" value="F:catalytic activity"/>
    <property type="evidence" value="ECO:0007669"/>
    <property type="project" value="InterPro"/>
</dbReference>
<protein>
    <submittedName>
        <fullName evidence="2">MOSC domain-containing protein YiiM</fullName>
    </submittedName>
</protein>
<dbReference type="PANTHER" id="PTHR30212">
    <property type="entry name" value="PROTEIN YIIM"/>
    <property type="match status" value="1"/>
</dbReference>
<dbReference type="Proteomes" id="UP000521748">
    <property type="component" value="Unassembled WGS sequence"/>
</dbReference>
<evidence type="ECO:0000313" key="3">
    <source>
        <dbReference type="Proteomes" id="UP000521748"/>
    </source>
</evidence>
<dbReference type="InterPro" id="IPR011037">
    <property type="entry name" value="Pyrv_Knase-like_insert_dom_sf"/>
</dbReference>
<feature type="domain" description="MOSC" evidence="1">
    <location>
        <begin position="31"/>
        <end position="166"/>
    </location>
</feature>
<keyword evidence="3" id="KW-1185">Reference proteome</keyword>
<name>A0A7Y9S744_9MICC</name>
<proteinExistence type="predicted"/>
<accession>A0A7Y9S744</accession>
<dbReference type="InterPro" id="IPR052353">
    <property type="entry name" value="Benzoxazolinone_Detox_Enz"/>
</dbReference>
<dbReference type="SUPFAM" id="SSF50800">
    <property type="entry name" value="PK beta-barrel domain-like"/>
    <property type="match status" value="1"/>
</dbReference>